<dbReference type="Proteomes" id="UP000598174">
    <property type="component" value="Unassembled WGS sequence"/>
</dbReference>
<evidence type="ECO:0000313" key="11">
    <source>
        <dbReference type="EMBL" id="GIE11692.1"/>
    </source>
</evidence>
<evidence type="ECO:0000256" key="4">
    <source>
        <dbReference type="ARBA" id="ARBA00022475"/>
    </source>
</evidence>
<protein>
    <submittedName>
        <fullName evidence="11">Sugar efflux transporter SetB</fullName>
    </submittedName>
</protein>
<evidence type="ECO:0000256" key="1">
    <source>
        <dbReference type="ARBA" id="ARBA00004651"/>
    </source>
</evidence>
<gene>
    <name evidence="11" type="ORF">Afe05nite_35320</name>
</gene>
<feature type="transmembrane region" description="Helical" evidence="9">
    <location>
        <begin position="304"/>
        <end position="321"/>
    </location>
</feature>
<feature type="transmembrane region" description="Helical" evidence="9">
    <location>
        <begin position="242"/>
        <end position="263"/>
    </location>
</feature>
<keyword evidence="4" id="KW-1003">Cell membrane</keyword>
<feature type="transmembrane region" description="Helical" evidence="9">
    <location>
        <begin position="333"/>
        <end position="354"/>
    </location>
</feature>
<sequence>MLRRFLPLSLIFIVVGLATSFVGPYLALFLADGLHAGPVATTVFLTVAPISGVVVSWLIGRVSDRRPIRRQLLIGAALAGAAGTALTALFQNYWAVLAVTVTLTAVAGALFPQSFAYARQVLQQGEPGRAAFGISALRTVFSAAWVGGPPIAAVVLAAHGFGWTYGLAAALYLVGALLIVGWLPRVPQPAVGVAEVETRGTATVRPRTLLLIIASFTAVTTASTLNVQAMPLFVSDDLGGSIRQAGLVLGVCAAVEIPMMLALGALTTRIPVRRLIFVGVACGVAYHTIVVVTTSVWVLIAAQVLQAMVISSVGALSIAYVQDMMPDHPGRATTMVTNTFPISQIIAAPLFGLAQHFGFRLAYGMNLALCVVGLLLLLASGRRKWTAPRPAADQFSGAEPAYRP</sequence>
<keyword evidence="12" id="KW-1185">Reference proteome</keyword>
<feature type="domain" description="Major facilitator superfamily (MFS) profile" evidence="10">
    <location>
        <begin position="4"/>
        <end position="385"/>
    </location>
</feature>
<feature type="transmembrane region" description="Helical" evidence="9">
    <location>
        <begin position="360"/>
        <end position="379"/>
    </location>
</feature>
<keyword evidence="7 9" id="KW-1133">Transmembrane helix</keyword>
<feature type="transmembrane region" description="Helical" evidence="9">
    <location>
        <begin position="209"/>
        <end position="230"/>
    </location>
</feature>
<evidence type="ECO:0000256" key="6">
    <source>
        <dbReference type="ARBA" id="ARBA00022692"/>
    </source>
</evidence>
<dbReference type="Pfam" id="PF07690">
    <property type="entry name" value="MFS_1"/>
    <property type="match status" value="1"/>
</dbReference>
<keyword evidence="6 9" id="KW-0812">Transmembrane</keyword>
<evidence type="ECO:0000256" key="2">
    <source>
        <dbReference type="ARBA" id="ARBA00006523"/>
    </source>
</evidence>
<evidence type="ECO:0000256" key="9">
    <source>
        <dbReference type="SAM" id="Phobius"/>
    </source>
</evidence>
<feature type="transmembrane region" description="Helical" evidence="9">
    <location>
        <begin position="130"/>
        <end position="157"/>
    </location>
</feature>
<reference evidence="11" key="1">
    <citation type="submission" date="2021-01" db="EMBL/GenBank/DDBJ databases">
        <title>Whole genome shotgun sequence of Actinoplanes ferrugineus NBRC 15555.</title>
        <authorList>
            <person name="Komaki H."/>
            <person name="Tamura T."/>
        </authorList>
    </citation>
    <scope>NUCLEOTIDE SEQUENCE</scope>
    <source>
        <strain evidence="11">NBRC 15555</strain>
    </source>
</reference>
<dbReference type="InterPro" id="IPR011701">
    <property type="entry name" value="MFS"/>
</dbReference>
<name>A0A919J1J5_9ACTN</name>
<dbReference type="InterPro" id="IPR020846">
    <property type="entry name" value="MFS_dom"/>
</dbReference>
<proteinExistence type="inferred from homology"/>
<evidence type="ECO:0000256" key="8">
    <source>
        <dbReference type="ARBA" id="ARBA00023136"/>
    </source>
</evidence>
<dbReference type="SUPFAM" id="SSF103473">
    <property type="entry name" value="MFS general substrate transporter"/>
    <property type="match status" value="1"/>
</dbReference>
<dbReference type="InterPro" id="IPR036259">
    <property type="entry name" value="MFS_trans_sf"/>
</dbReference>
<comment type="subcellular location">
    <subcellularLocation>
        <location evidence="1">Cell membrane</location>
        <topology evidence="1">Multi-pass membrane protein</topology>
    </subcellularLocation>
</comment>
<comment type="caution">
    <text evidence="11">The sequence shown here is derived from an EMBL/GenBank/DDBJ whole genome shotgun (WGS) entry which is preliminary data.</text>
</comment>
<feature type="transmembrane region" description="Helical" evidence="9">
    <location>
        <begin position="72"/>
        <end position="90"/>
    </location>
</feature>
<evidence type="ECO:0000313" key="12">
    <source>
        <dbReference type="Proteomes" id="UP000598174"/>
    </source>
</evidence>
<evidence type="ECO:0000256" key="5">
    <source>
        <dbReference type="ARBA" id="ARBA00022597"/>
    </source>
</evidence>
<dbReference type="PANTHER" id="PTHR23535">
    <property type="entry name" value="SUGAR EFFLUX TRANSPORTER A-RELATED"/>
    <property type="match status" value="1"/>
</dbReference>
<feature type="transmembrane region" description="Helical" evidence="9">
    <location>
        <begin position="275"/>
        <end position="298"/>
    </location>
</feature>
<dbReference type="CDD" id="cd17471">
    <property type="entry name" value="MFS_Set"/>
    <property type="match status" value="1"/>
</dbReference>
<evidence type="ECO:0000256" key="3">
    <source>
        <dbReference type="ARBA" id="ARBA00022448"/>
    </source>
</evidence>
<dbReference type="PROSITE" id="PS50850">
    <property type="entry name" value="MFS"/>
    <property type="match status" value="1"/>
</dbReference>
<comment type="similarity">
    <text evidence="2">Belongs to the major facilitator superfamily. Set transporter family.</text>
</comment>
<feature type="transmembrane region" description="Helical" evidence="9">
    <location>
        <begin position="163"/>
        <end position="183"/>
    </location>
</feature>
<keyword evidence="8 9" id="KW-0472">Membrane</keyword>
<evidence type="ECO:0000256" key="7">
    <source>
        <dbReference type="ARBA" id="ARBA00022989"/>
    </source>
</evidence>
<organism evidence="11 12">
    <name type="scientific">Paractinoplanes ferrugineus</name>
    <dbReference type="NCBI Taxonomy" id="113564"/>
    <lineage>
        <taxon>Bacteria</taxon>
        <taxon>Bacillati</taxon>
        <taxon>Actinomycetota</taxon>
        <taxon>Actinomycetes</taxon>
        <taxon>Micromonosporales</taxon>
        <taxon>Micromonosporaceae</taxon>
        <taxon>Paractinoplanes</taxon>
    </lineage>
</organism>
<feature type="transmembrane region" description="Helical" evidence="9">
    <location>
        <begin position="96"/>
        <end position="118"/>
    </location>
</feature>
<dbReference type="RefSeq" id="WP_239117919.1">
    <property type="nucleotide sequence ID" value="NZ_BAAABP010000038.1"/>
</dbReference>
<keyword evidence="5" id="KW-0762">Sugar transport</keyword>
<dbReference type="AlphaFoldDB" id="A0A919J1J5"/>
<dbReference type="GO" id="GO:0022857">
    <property type="term" value="F:transmembrane transporter activity"/>
    <property type="evidence" value="ECO:0007669"/>
    <property type="project" value="InterPro"/>
</dbReference>
<dbReference type="GO" id="GO:0005886">
    <property type="term" value="C:plasma membrane"/>
    <property type="evidence" value="ECO:0007669"/>
    <property type="project" value="UniProtKB-SubCell"/>
</dbReference>
<accession>A0A919J1J5</accession>
<dbReference type="Gene3D" id="1.20.1250.20">
    <property type="entry name" value="MFS general substrate transporter like domains"/>
    <property type="match status" value="2"/>
</dbReference>
<feature type="transmembrane region" description="Helical" evidence="9">
    <location>
        <begin position="36"/>
        <end position="60"/>
    </location>
</feature>
<dbReference type="EMBL" id="BOMM01000031">
    <property type="protein sequence ID" value="GIE11692.1"/>
    <property type="molecule type" value="Genomic_DNA"/>
</dbReference>
<keyword evidence="3" id="KW-0813">Transport</keyword>
<dbReference type="PANTHER" id="PTHR23535:SF2">
    <property type="entry name" value="SUGAR EFFLUX TRANSPORTER A-RELATED"/>
    <property type="match status" value="1"/>
</dbReference>
<evidence type="ECO:0000259" key="10">
    <source>
        <dbReference type="PROSITE" id="PS50850"/>
    </source>
</evidence>